<evidence type="ECO:0000256" key="2">
    <source>
        <dbReference type="ARBA" id="ARBA00008036"/>
    </source>
</evidence>
<gene>
    <name evidence="7" type="ORF">FOB60_004247</name>
</gene>
<reference evidence="7" key="1">
    <citation type="submission" date="2020-03" db="EMBL/GenBank/DDBJ databases">
        <title>FDA dAtabase for Regulatory Grade micrObial Sequences (FDA-ARGOS): Supporting development and validation of Infectious Disease Dx tests.</title>
        <authorList>
            <person name="Campos J."/>
            <person name="Goldberg B."/>
            <person name="Tallon L."/>
            <person name="Sadzewicz L."/>
            <person name="Vavikolanu K."/>
            <person name="Mehta A."/>
            <person name="Aluvathingal J."/>
            <person name="Nadendla S."/>
            <person name="Nandy P."/>
            <person name="Geyer C."/>
            <person name="Yan Y."/>
            <person name="Sichtig H."/>
        </authorList>
    </citation>
    <scope>NUCLEOTIDE SEQUENCE [LARGE SCALE GENOMIC DNA]</scope>
    <source>
        <strain evidence="7">FDAARGOS_652</strain>
    </source>
</reference>
<accession>A0A8X7NKM1</accession>
<dbReference type="AlphaFoldDB" id="A0A8X7NKM1"/>
<evidence type="ECO:0000256" key="1">
    <source>
        <dbReference type="ARBA" id="ARBA00004173"/>
    </source>
</evidence>
<organism evidence="7 8">
    <name type="scientific">Candida parapsilosis</name>
    <name type="common">Yeast</name>
    <dbReference type="NCBI Taxonomy" id="5480"/>
    <lineage>
        <taxon>Eukaryota</taxon>
        <taxon>Fungi</taxon>
        <taxon>Dikarya</taxon>
        <taxon>Ascomycota</taxon>
        <taxon>Saccharomycotina</taxon>
        <taxon>Pichiomycetes</taxon>
        <taxon>Debaryomycetaceae</taxon>
        <taxon>Candida/Lodderomyces clade</taxon>
        <taxon>Candida</taxon>
    </lineage>
</organism>
<evidence type="ECO:0000256" key="3">
    <source>
        <dbReference type="ARBA" id="ARBA00018341"/>
    </source>
</evidence>
<comment type="caution">
    <text evidence="7">The sequence shown here is derived from an EMBL/GenBank/DDBJ whole genome shotgun (WGS) entry which is preliminary data.</text>
</comment>
<dbReference type="OrthoDB" id="4018833at2759"/>
<comment type="function">
    <text evidence="5 6">Essential for respiratory growth and required for maintenance of mtDNA. Required for cell survival in the absence of prohibitins.</text>
</comment>
<proteinExistence type="inferred from homology"/>
<dbReference type="InterPro" id="IPR031455">
    <property type="entry name" value="Gep5"/>
</dbReference>
<dbReference type="Pfam" id="PF17053">
    <property type="entry name" value="GEP5"/>
    <property type="match status" value="1"/>
</dbReference>
<keyword evidence="4 6" id="KW-0496">Mitochondrion</keyword>
<protein>
    <recommendedName>
        <fullName evidence="3 6">Genetic interactor of prohibitin 5, mitochondrial</fullName>
    </recommendedName>
</protein>
<evidence type="ECO:0000256" key="6">
    <source>
        <dbReference type="RuleBase" id="RU363007"/>
    </source>
</evidence>
<evidence type="ECO:0000256" key="4">
    <source>
        <dbReference type="ARBA" id="ARBA00023128"/>
    </source>
</evidence>
<evidence type="ECO:0000313" key="7">
    <source>
        <dbReference type="EMBL" id="KAF6048863.1"/>
    </source>
</evidence>
<comment type="similarity">
    <text evidence="2 6">Belongs to the GEP5 family.</text>
</comment>
<evidence type="ECO:0000256" key="5">
    <source>
        <dbReference type="ARBA" id="ARBA00025061"/>
    </source>
</evidence>
<comment type="subcellular location">
    <subcellularLocation>
        <location evidence="1 6">Mitochondrion</location>
    </subcellularLocation>
</comment>
<dbReference type="Proteomes" id="UP000590412">
    <property type="component" value="Unassembled WGS sequence"/>
</dbReference>
<sequence length="286" mass="34078">MSSSYKLLQRQLRRLPLPRGMILDGSRVLKQQYLLGKAKRFEHLLHQILDQEQYKKISEVLDAIYKVDKPQWYKEFENIPYMKVKGHWPTVHLIDSLTDNEDPKKTYYNKLPQPFSVTQALNINTESLREPLPLIKRYAEQINPVVDIIKEVRKVYAFIMSQRIFDVTKHPFEVFYYPSKLGIPEHPVGLDSLLRKKVSQVKRVLETFQPIQKSQLEKLMNARGSINSRFFLHLQRKRSKQTTSFQVKKLIIKEKILSEEQLQDIIQKYLRQQYYLENASYKLNKL</sequence>
<dbReference type="GO" id="GO:0005739">
    <property type="term" value="C:mitochondrion"/>
    <property type="evidence" value="ECO:0007669"/>
    <property type="project" value="UniProtKB-SubCell"/>
</dbReference>
<name>A0A8X7NKM1_CANPA</name>
<dbReference type="EMBL" id="JABWAB010000006">
    <property type="protein sequence ID" value="KAF6048863.1"/>
    <property type="molecule type" value="Genomic_DNA"/>
</dbReference>
<evidence type="ECO:0000313" key="8">
    <source>
        <dbReference type="Proteomes" id="UP000590412"/>
    </source>
</evidence>